<dbReference type="KEGG" id="och:CES85_4586"/>
<dbReference type="AlphaFoldDB" id="A0A248UAJ3"/>
<evidence type="ECO:0000313" key="2">
    <source>
        <dbReference type="EMBL" id="ASV83803.1"/>
    </source>
</evidence>
<sequence>MKHAGAKGINGPLGNKRADPDQLELERIPKSAKRFSE</sequence>
<dbReference type="EMBL" id="CP022603">
    <property type="protein sequence ID" value="ASV83803.1"/>
    <property type="molecule type" value="Genomic_DNA"/>
</dbReference>
<name>A0A248UAJ3_9HYPH</name>
<protein>
    <submittedName>
        <fullName evidence="2">Uncharacterized protein</fullName>
    </submittedName>
</protein>
<evidence type="ECO:0000256" key="1">
    <source>
        <dbReference type="SAM" id="MobiDB-lite"/>
    </source>
</evidence>
<feature type="region of interest" description="Disordered" evidence="1">
    <location>
        <begin position="1"/>
        <end position="37"/>
    </location>
</feature>
<dbReference type="Proteomes" id="UP000215256">
    <property type="component" value="Chromosome 2"/>
</dbReference>
<proteinExistence type="predicted"/>
<evidence type="ECO:0000313" key="3">
    <source>
        <dbReference type="Proteomes" id="UP000215256"/>
    </source>
</evidence>
<accession>A0A248UAJ3</accession>
<gene>
    <name evidence="2" type="ORF">CES85_4586</name>
</gene>
<organism evidence="2 3">
    <name type="scientific">Ochrobactrum quorumnocens</name>
    <dbReference type="NCBI Taxonomy" id="271865"/>
    <lineage>
        <taxon>Bacteria</taxon>
        <taxon>Pseudomonadati</taxon>
        <taxon>Pseudomonadota</taxon>
        <taxon>Alphaproteobacteria</taxon>
        <taxon>Hyphomicrobiales</taxon>
        <taxon>Brucellaceae</taxon>
        <taxon>Brucella/Ochrobactrum group</taxon>
        <taxon>Ochrobactrum</taxon>
    </lineage>
</organism>
<reference evidence="2 3" key="1">
    <citation type="submission" date="2017-07" db="EMBL/GenBank/DDBJ databases">
        <title>Phylogenetic study on the rhizospheric bacterium Ochrobactrum sp. A44.</title>
        <authorList>
            <person name="Krzyzanowska D.M."/>
            <person name="Ossowicki A."/>
            <person name="Rajewska M."/>
            <person name="Maciag T."/>
            <person name="Kaczynski Z."/>
            <person name="Czerwicka M."/>
            <person name="Jafra S."/>
        </authorList>
    </citation>
    <scope>NUCLEOTIDE SEQUENCE [LARGE SCALE GENOMIC DNA]</scope>
    <source>
        <strain evidence="2 3">A44</strain>
    </source>
</reference>
<feature type="compositionally biased region" description="Basic and acidic residues" evidence="1">
    <location>
        <begin position="16"/>
        <end position="37"/>
    </location>
</feature>